<feature type="region of interest" description="Disordered" evidence="9">
    <location>
        <begin position="21"/>
        <end position="42"/>
    </location>
</feature>
<feature type="region of interest" description="Disordered" evidence="9">
    <location>
        <begin position="74"/>
        <end position="118"/>
    </location>
</feature>
<dbReference type="Pfam" id="PF04389">
    <property type="entry name" value="Peptidase_M28"/>
    <property type="match status" value="1"/>
</dbReference>
<organism evidence="12 13">
    <name type="scientific">Orchesella cincta</name>
    <name type="common">Springtail</name>
    <name type="synonym">Podura cincta</name>
    <dbReference type="NCBI Taxonomy" id="48709"/>
    <lineage>
        <taxon>Eukaryota</taxon>
        <taxon>Metazoa</taxon>
        <taxon>Ecdysozoa</taxon>
        <taxon>Arthropoda</taxon>
        <taxon>Hexapoda</taxon>
        <taxon>Collembola</taxon>
        <taxon>Entomobryomorpha</taxon>
        <taxon>Entomobryoidea</taxon>
        <taxon>Orchesellidae</taxon>
        <taxon>Orchesellinae</taxon>
        <taxon>Orchesella</taxon>
    </lineage>
</organism>
<feature type="domain" description="Peptidase M28" evidence="11">
    <location>
        <begin position="108"/>
        <end position="261"/>
    </location>
</feature>
<accession>A0A1D2M6N0</accession>
<evidence type="ECO:0000256" key="8">
    <source>
        <dbReference type="ARBA" id="ARBA00043962"/>
    </source>
</evidence>
<comment type="similarity">
    <text evidence="8">Belongs to the peptidase M28 family. M28E subfamily.</text>
</comment>
<evidence type="ECO:0000313" key="13">
    <source>
        <dbReference type="Proteomes" id="UP000094527"/>
    </source>
</evidence>
<feature type="signal peptide" evidence="10">
    <location>
        <begin position="1"/>
        <end position="18"/>
    </location>
</feature>
<feature type="chain" id="PRO_5008903526" evidence="10">
    <location>
        <begin position="19"/>
        <end position="356"/>
    </location>
</feature>
<protein>
    <submittedName>
        <fullName evidence="12">Putative leucine aminopeptidase 1</fullName>
    </submittedName>
</protein>
<dbReference type="SUPFAM" id="SSF53187">
    <property type="entry name" value="Zn-dependent exopeptidases"/>
    <property type="match status" value="1"/>
</dbReference>
<dbReference type="AlphaFoldDB" id="A0A1D2M6N0"/>
<feature type="non-terminal residue" evidence="12">
    <location>
        <position position="356"/>
    </location>
</feature>
<feature type="compositionally biased region" description="Polar residues" evidence="9">
    <location>
        <begin position="30"/>
        <end position="41"/>
    </location>
</feature>
<feature type="compositionally biased region" description="Polar residues" evidence="9">
    <location>
        <begin position="81"/>
        <end position="92"/>
    </location>
</feature>
<keyword evidence="13" id="KW-1185">Reference proteome</keyword>
<sequence>MAFKLLLIISVLIALASLEETPEVEHADESTSPPTSRQSGVLFTFPKKPLHTRVVSSFVHPPEERADGAIRQRLERIPKSQRLQPQTGSNSQRRARHSRSPLRHQRSDGTPRRPGADDNASGCAVLMEVLSIIVEFGLKFNHTIEFHFYTANEGQKGSADVVFKYKQEGKKIRGMVNFDSLGFKSGDEIKLSRVEDQAGGGGLFSDQERCSSDYISWHRENHPWAAVTEINENPHRNTEMDSMDQVNFEQVNEFAKLALAVTIELGELALTPHIPDASWSSAFNSAPRNQVNIPHSFATTMFSEFDCFLKILEASWTTMWIFSNMTFDVIVEALRKIETLSTKHTLEGLWVSMIFE</sequence>
<keyword evidence="4" id="KW-0479">Metal-binding</keyword>
<evidence type="ECO:0000256" key="10">
    <source>
        <dbReference type="SAM" id="SignalP"/>
    </source>
</evidence>
<keyword evidence="3" id="KW-0645">Protease</keyword>
<dbReference type="GO" id="GO:0006508">
    <property type="term" value="P:proteolysis"/>
    <property type="evidence" value="ECO:0007669"/>
    <property type="project" value="UniProtKB-KW"/>
</dbReference>
<dbReference type="Gene3D" id="3.40.630.10">
    <property type="entry name" value="Zn peptidases"/>
    <property type="match status" value="1"/>
</dbReference>
<feature type="compositionally biased region" description="Basic residues" evidence="9">
    <location>
        <begin position="93"/>
        <end position="104"/>
    </location>
</feature>
<keyword evidence="7" id="KW-0862">Zinc</keyword>
<dbReference type="PANTHER" id="PTHR12147">
    <property type="entry name" value="METALLOPEPTIDASE M28 FAMILY MEMBER"/>
    <property type="match status" value="1"/>
</dbReference>
<feature type="compositionally biased region" description="Basic and acidic residues" evidence="9">
    <location>
        <begin position="105"/>
        <end position="116"/>
    </location>
</feature>
<reference evidence="12 13" key="1">
    <citation type="journal article" date="2016" name="Genome Biol. Evol.">
        <title>Gene Family Evolution Reflects Adaptation to Soil Environmental Stressors in the Genome of the Collembolan Orchesella cincta.</title>
        <authorList>
            <person name="Faddeeva-Vakhrusheva A."/>
            <person name="Derks M.F."/>
            <person name="Anvar S.Y."/>
            <person name="Agamennone V."/>
            <person name="Suring W."/>
            <person name="Smit S."/>
            <person name="van Straalen N.M."/>
            <person name="Roelofs D."/>
        </authorList>
    </citation>
    <scope>NUCLEOTIDE SEQUENCE [LARGE SCALE GENOMIC DNA]</scope>
    <source>
        <tissue evidence="12">Mixed pool</tissue>
    </source>
</reference>
<dbReference type="STRING" id="48709.A0A1D2M6N0"/>
<gene>
    <name evidence="12" type="ORF">Ocin01_18043</name>
</gene>
<dbReference type="PANTHER" id="PTHR12147:SF56">
    <property type="entry name" value="AMINOPEPTIDASE YDR415C-RELATED"/>
    <property type="match status" value="1"/>
</dbReference>
<comment type="caution">
    <text evidence="12">The sequence shown here is derived from an EMBL/GenBank/DDBJ whole genome shotgun (WGS) entry which is preliminary data.</text>
</comment>
<evidence type="ECO:0000256" key="1">
    <source>
        <dbReference type="ARBA" id="ARBA00001947"/>
    </source>
</evidence>
<dbReference type="OrthoDB" id="10013407at2759"/>
<keyword evidence="2 12" id="KW-0031">Aminopeptidase</keyword>
<dbReference type="GO" id="GO:0046872">
    <property type="term" value="F:metal ion binding"/>
    <property type="evidence" value="ECO:0007669"/>
    <property type="project" value="UniProtKB-KW"/>
</dbReference>
<evidence type="ECO:0000259" key="11">
    <source>
        <dbReference type="Pfam" id="PF04389"/>
    </source>
</evidence>
<evidence type="ECO:0000256" key="3">
    <source>
        <dbReference type="ARBA" id="ARBA00022670"/>
    </source>
</evidence>
<dbReference type="GO" id="GO:0004177">
    <property type="term" value="F:aminopeptidase activity"/>
    <property type="evidence" value="ECO:0007669"/>
    <property type="project" value="UniProtKB-KW"/>
</dbReference>
<proteinExistence type="inferred from homology"/>
<dbReference type="EMBL" id="LJIJ01003351">
    <property type="protein sequence ID" value="ODM88640.1"/>
    <property type="molecule type" value="Genomic_DNA"/>
</dbReference>
<evidence type="ECO:0000256" key="4">
    <source>
        <dbReference type="ARBA" id="ARBA00022723"/>
    </source>
</evidence>
<evidence type="ECO:0000313" key="12">
    <source>
        <dbReference type="EMBL" id="ODM88640.1"/>
    </source>
</evidence>
<keyword evidence="6" id="KW-0378">Hydrolase</keyword>
<dbReference type="InterPro" id="IPR007484">
    <property type="entry name" value="Peptidase_M28"/>
</dbReference>
<comment type="cofactor">
    <cofactor evidence="1">
        <name>Zn(2+)</name>
        <dbReference type="ChEBI" id="CHEBI:29105"/>
    </cofactor>
</comment>
<evidence type="ECO:0000256" key="9">
    <source>
        <dbReference type="SAM" id="MobiDB-lite"/>
    </source>
</evidence>
<dbReference type="Proteomes" id="UP000094527">
    <property type="component" value="Unassembled WGS sequence"/>
</dbReference>
<evidence type="ECO:0000256" key="6">
    <source>
        <dbReference type="ARBA" id="ARBA00022801"/>
    </source>
</evidence>
<dbReference type="GO" id="GO:0008235">
    <property type="term" value="F:metalloexopeptidase activity"/>
    <property type="evidence" value="ECO:0007669"/>
    <property type="project" value="InterPro"/>
</dbReference>
<keyword evidence="5 10" id="KW-0732">Signal</keyword>
<dbReference type="InterPro" id="IPR045175">
    <property type="entry name" value="M28_fam"/>
</dbReference>
<evidence type="ECO:0000256" key="2">
    <source>
        <dbReference type="ARBA" id="ARBA00022438"/>
    </source>
</evidence>
<evidence type="ECO:0000256" key="5">
    <source>
        <dbReference type="ARBA" id="ARBA00022729"/>
    </source>
</evidence>
<name>A0A1D2M6N0_ORCCI</name>
<evidence type="ECO:0000256" key="7">
    <source>
        <dbReference type="ARBA" id="ARBA00022833"/>
    </source>
</evidence>